<evidence type="ECO:0000259" key="5">
    <source>
        <dbReference type="PROSITE" id="PS50105"/>
    </source>
</evidence>
<dbReference type="InterPro" id="IPR001660">
    <property type="entry name" value="SAM"/>
</dbReference>
<evidence type="ECO:0000313" key="6">
    <source>
        <dbReference type="EMBL" id="CAI9107416.1"/>
    </source>
</evidence>
<feature type="region of interest" description="Disordered" evidence="4">
    <location>
        <begin position="1"/>
        <end position="146"/>
    </location>
</feature>
<keyword evidence="2" id="KW-0677">Repeat</keyword>
<evidence type="ECO:0000256" key="3">
    <source>
        <dbReference type="PROSITE-ProRule" id="PRU00708"/>
    </source>
</evidence>
<dbReference type="EMBL" id="OX459122">
    <property type="protein sequence ID" value="CAI9107416.1"/>
    <property type="molecule type" value="Genomic_DNA"/>
</dbReference>
<keyword evidence="7" id="KW-1185">Reference proteome</keyword>
<evidence type="ECO:0000256" key="1">
    <source>
        <dbReference type="ARBA" id="ARBA00007626"/>
    </source>
</evidence>
<dbReference type="InterPro" id="IPR002885">
    <property type="entry name" value="PPR_rpt"/>
</dbReference>
<sequence length="686" mass="78407">MYADRVESASKSSIKDRLNGNFPGGSIRRRQVTGKRQREDDDKWEHDLFEEDEPRVSKRTMSSTDLRLKLQKKSKQQNAQSVRGSRSSGVRDLREKLSGVIYPQKMETDPPKPKQVSEVSKPVRKSVIAEAPPPEKKTVASSASKKKTQKVESVDSFLQSLGLEKYSITFQAEEVDMAALLHMTDEDLKAMGIPMGPRKKILLALEYVHESSMQAQVFAETSDVRKFQNAKESVDTICGILANHRGSVAIDSAMNSTAVADINITPLLAQEVLKKLSHAGLLALSFFRWAEKQKGTKHTTESYNTLIESLGKIKQFKMAWNLVEEMRKQGMLSKDSFALISRRYARGRRVKEAIEAFEKMEKFGLRSELEDYNRLIDTLSKSRNVETAQQLFDKWKNTKFKPDVKSYTILLEGWGRKQNLLRLDEVYREMKCDGFQPDVVSYGIMINAYCKAKKFEEAVEKFQEMERNGIKATPHIYCTLINGLGSEKRLDQALKFFELAKISGCALEAPTYNAVVGAYCWAMRMQDAYRIIDEMRVSRIGPNSRTYDIIIHHLIKARRTRDAYAVFQRMSDEAGCEPTSSTYEIIVQMFCNEDRTNMALRVWNQMKAKGIIPGMHMFCTLINNLCHENKLEEACAYFQEMMDVGIRPSDPLFKIIKQALLEAGREDMVLILFKKLQRLRGVQITC</sequence>
<dbReference type="Gene3D" id="1.25.40.10">
    <property type="entry name" value="Tetratricopeptide repeat domain"/>
    <property type="match status" value="3"/>
</dbReference>
<dbReference type="SUPFAM" id="SSF47769">
    <property type="entry name" value="SAM/Pointed domain"/>
    <property type="match status" value="1"/>
</dbReference>
<protein>
    <submittedName>
        <fullName evidence="6">OLC1v1006765C1</fullName>
    </submittedName>
</protein>
<gene>
    <name evidence="6" type="ORF">OLC1_LOCUS15733</name>
</gene>
<proteinExistence type="inferred from homology"/>
<dbReference type="CDD" id="cd09487">
    <property type="entry name" value="SAM_superfamily"/>
    <property type="match status" value="1"/>
</dbReference>
<accession>A0AAV1DJ94</accession>
<dbReference type="InterPro" id="IPR011990">
    <property type="entry name" value="TPR-like_helical_dom_sf"/>
</dbReference>
<evidence type="ECO:0000256" key="2">
    <source>
        <dbReference type="ARBA" id="ARBA00022737"/>
    </source>
</evidence>
<organism evidence="6 7">
    <name type="scientific">Oldenlandia corymbosa var. corymbosa</name>
    <dbReference type="NCBI Taxonomy" id="529605"/>
    <lineage>
        <taxon>Eukaryota</taxon>
        <taxon>Viridiplantae</taxon>
        <taxon>Streptophyta</taxon>
        <taxon>Embryophyta</taxon>
        <taxon>Tracheophyta</taxon>
        <taxon>Spermatophyta</taxon>
        <taxon>Magnoliopsida</taxon>
        <taxon>eudicotyledons</taxon>
        <taxon>Gunneridae</taxon>
        <taxon>Pentapetalae</taxon>
        <taxon>asterids</taxon>
        <taxon>lamiids</taxon>
        <taxon>Gentianales</taxon>
        <taxon>Rubiaceae</taxon>
        <taxon>Rubioideae</taxon>
        <taxon>Spermacoceae</taxon>
        <taxon>Hedyotis-Oldenlandia complex</taxon>
        <taxon>Oldenlandia</taxon>
    </lineage>
</organism>
<dbReference type="Proteomes" id="UP001161247">
    <property type="component" value="Chromosome 5"/>
</dbReference>
<feature type="repeat" description="PPR" evidence="3">
    <location>
        <begin position="614"/>
        <end position="648"/>
    </location>
</feature>
<feature type="domain" description="SAM" evidence="5">
    <location>
        <begin position="149"/>
        <end position="203"/>
    </location>
</feature>
<feature type="repeat" description="PPR" evidence="3">
    <location>
        <begin position="299"/>
        <end position="333"/>
    </location>
</feature>
<dbReference type="NCBIfam" id="TIGR00756">
    <property type="entry name" value="PPR"/>
    <property type="match status" value="8"/>
</dbReference>
<dbReference type="Pfam" id="PF13041">
    <property type="entry name" value="PPR_2"/>
    <property type="match status" value="3"/>
</dbReference>
<dbReference type="AlphaFoldDB" id="A0AAV1DJ94"/>
<feature type="repeat" description="PPR" evidence="3">
    <location>
        <begin position="579"/>
        <end position="613"/>
    </location>
</feature>
<dbReference type="PANTHER" id="PTHR47941">
    <property type="entry name" value="PENTATRICOPEPTIDE REPEAT-CONTAINING PROTEIN 3, MITOCHONDRIAL"/>
    <property type="match status" value="1"/>
</dbReference>
<feature type="compositionally biased region" description="Basic and acidic residues" evidence="4">
    <location>
        <begin position="1"/>
        <end position="18"/>
    </location>
</feature>
<dbReference type="PROSITE" id="PS51375">
    <property type="entry name" value="PPR"/>
    <property type="match status" value="9"/>
</dbReference>
<dbReference type="Gene3D" id="1.10.150.50">
    <property type="entry name" value="Transcription Factor, Ets-1"/>
    <property type="match status" value="1"/>
</dbReference>
<comment type="similarity">
    <text evidence="1">Belongs to the PPR family. P subfamily.</text>
</comment>
<feature type="compositionally biased region" description="Basic and acidic residues" evidence="4">
    <location>
        <begin position="36"/>
        <end position="47"/>
    </location>
</feature>
<feature type="repeat" description="PPR" evidence="3">
    <location>
        <begin position="438"/>
        <end position="472"/>
    </location>
</feature>
<evidence type="ECO:0000256" key="4">
    <source>
        <dbReference type="SAM" id="MobiDB-lite"/>
    </source>
</evidence>
<feature type="repeat" description="PPR" evidence="3">
    <location>
        <begin position="403"/>
        <end position="437"/>
    </location>
</feature>
<feature type="repeat" description="PPR" evidence="3">
    <location>
        <begin position="473"/>
        <end position="507"/>
    </location>
</feature>
<dbReference type="PROSITE" id="PS50105">
    <property type="entry name" value="SAM_DOMAIN"/>
    <property type="match status" value="1"/>
</dbReference>
<name>A0AAV1DJ94_OLDCO</name>
<feature type="repeat" description="PPR" evidence="3">
    <location>
        <begin position="543"/>
        <end position="578"/>
    </location>
</feature>
<dbReference type="Pfam" id="PF01535">
    <property type="entry name" value="PPR"/>
    <property type="match status" value="4"/>
</dbReference>
<dbReference type="Pfam" id="PF00536">
    <property type="entry name" value="SAM_1"/>
    <property type="match status" value="1"/>
</dbReference>
<dbReference type="InterPro" id="IPR013761">
    <property type="entry name" value="SAM/pointed_sf"/>
</dbReference>
<feature type="repeat" description="PPR" evidence="3">
    <location>
        <begin position="508"/>
        <end position="542"/>
    </location>
</feature>
<dbReference type="SMART" id="SM00454">
    <property type="entry name" value="SAM"/>
    <property type="match status" value="1"/>
</dbReference>
<feature type="repeat" description="PPR" evidence="3">
    <location>
        <begin position="368"/>
        <end position="402"/>
    </location>
</feature>
<reference evidence="6" key="1">
    <citation type="submission" date="2023-03" db="EMBL/GenBank/DDBJ databases">
        <authorList>
            <person name="Julca I."/>
        </authorList>
    </citation>
    <scope>NUCLEOTIDE SEQUENCE</scope>
</reference>
<evidence type="ECO:0000313" key="7">
    <source>
        <dbReference type="Proteomes" id="UP001161247"/>
    </source>
</evidence>